<dbReference type="Proteomes" id="UP001314263">
    <property type="component" value="Unassembled WGS sequence"/>
</dbReference>
<evidence type="ECO:0000259" key="2">
    <source>
        <dbReference type="PROSITE" id="PS50157"/>
    </source>
</evidence>
<dbReference type="AlphaFoldDB" id="A0AAV1I4T1"/>
<proteinExistence type="predicted"/>
<dbReference type="EMBL" id="CAUYUE010000005">
    <property type="protein sequence ID" value="CAK0777064.1"/>
    <property type="molecule type" value="Genomic_DNA"/>
</dbReference>
<reference evidence="3 4" key="1">
    <citation type="submission" date="2023-10" db="EMBL/GenBank/DDBJ databases">
        <authorList>
            <person name="Maclean D."/>
            <person name="Macfadyen A."/>
        </authorList>
    </citation>
    <scope>NUCLEOTIDE SEQUENCE [LARGE SCALE GENOMIC DNA]</scope>
</reference>
<dbReference type="SUPFAM" id="SSF56112">
    <property type="entry name" value="Protein kinase-like (PK-like)"/>
    <property type="match status" value="1"/>
</dbReference>
<feature type="domain" description="C2H2-type" evidence="2">
    <location>
        <begin position="48"/>
        <end position="77"/>
    </location>
</feature>
<dbReference type="InterPro" id="IPR036236">
    <property type="entry name" value="Znf_C2H2_sf"/>
</dbReference>
<dbReference type="Gene3D" id="3.30.160.60">
    <property type="entry name" value="Classic Zinc Finger"/>
    <property type="match status" value="1"/>
</dbReference>
<dbReference type="PROSITE" id="PS00028">
    <property type="entry name" value="ZINC_FINGER_C2H2_1"/>
    <property type="match status" value="1"/>
</dbReference>
<protein>
    <recommendedName>
        <fullName evidence="2">C2H2-type domain-containing protein</fullName>
    </recommendedName>
</protein>
<dbReference type="InterPro" id="IPR011009">
    <property type="entry name" value="Kinase-like_dom_sf"/>
</dbReference>
<dbReference type="GO" id="GO:0008270">
    <property type="term" value="F:zinc ion binding"/>
    <property type="evidence" value="ECO:0007669"/>
    <property type="project" value="UniProtKB-KW"/>
</dbReference>
<dbReference type="Pfam" id="PF12874">
    <property type="entry name" value="zf-met"/>
    <property type="match status" value="1"/>
</dbReference>
<organism evidence="3 4">
    <name type="scientific">Coccomyxa viridis</name>
    <dbReference type="NCBI Taxonomy" id="1274662"/>
    <lineage>
        <taxon>Eukaryota</taxon>
        <taxon>Viridiplantae</taxon>
        <taxon>Chlorophyta</taxon>
        <taxon>core chlorophytes</taxon>
        <taxon>Trebouxiophyceae</taxon>
        <taxon>Trebouxiophyceae incertae sedis</taxon>
        <taxon>Coccomyxaceae</taxon>
        <taxon>Coccomyxa</taxon>
    </lineage>
</organism>
<sequence length="506" mass="57015">MGTPVVRPPAAPLVVECPVCKVPLKSQQALEYHASKKNACVPPGIPKHHCVVCDKSFKVAAGLRQHQQGQRHLKKAAGVEAEERLRKAARENAQEAARLESVLAAGCGVCGIERFSRECIMLVHNQSHKHAAAVEEAALKAVAAAAAAAATAEIDDCPSSSSNDLAGSGDNIMTGEGPEKHQTFEHDLDEIYQDLGYSRKDEIVRSLQSHYTEGVDFIKTEMRARVIDKLRLSYQELKALTNANKHFVVGYVQAVRPALMKADTSVARVPKIRKWPNDLLTLQSDQLEPFVQQTLKIQYQGVALVFKIFDITCDETRRDFMWQTQNHIEMYKRMPSTVPRLMKAYFLKSGTTLRGVQIMERCPGVPLAQILERAKKTPSMMTRLAELLGDKLRLMQRHKTWHGDLHADNIIVELDADDRIVNMFLIDFGHTILDLPIDDHNLYGFLDDYKMHYWIPYLRNTGIHVAKDIDNWDDYDFEARSYVGLHGTLVRNMKKDPLITLATVTE</sequence>
<dbReference type="Gene3D" id="1.10.510.10">
    <property type="entry name" value="Transferase(Phosphotransferase) domain 1"/>
    <property type="match status" value="1"/>
</dbReference>
<dbReference type="SUPFAM" id="SSF57667">
    <property type="entry name" value="beta-beta-alpha zinc fingers"/>
    <property type="match status" value="1"/>
</dbReference>
<keyword evidence="1" id="KW-0479">Metal-binding</keyword>
<evidence type="ECO:0000313" key="3">
    <source>
        <dbReference type="EMBL" id="CAK0777064.1"/>
    </source>
</evidence>
<gene>
    <name evidence="3" type="ORF">CVIRNUC_004447</name>
</gene>
<dbReference type="InterPro" id="IPR013087">
    <property type="entry name" value="Znf_C2H2_type"/>
</dbReference>
<comment type="caution">
    <text evidence="3">The sequence shown here is derived from an EMBL/GenBank/DDBJ whole genome shotgun (WGS) entry which is preliminary data.</text>
</comment>
<evidence type="ECO:0000313" key="4">
    <source>
        <dbReference type="Proteomes" id="UP001314263"/>
    </source>
</evidence>
<keyword evidence="1" id="KW-0863">Zinc-finger</keyword>
<keyword evidence="1" id="KW-0862">Zinc</keyword>
<evidence type="ECO:0000256" key="1">
    <source>
        <dbReference type="PROSITE-ProRule" id="PRU00042"/>
    </source>
</evidence>
<dbReference type="SMART" id="SM00355">
    <property type="entry name" value="ZnF_C2H2"/>
    <property type="match status" value="3"/>
</dbReference>
<accession>A0AAV1I4T1</accession>
<name>A0AAV1I4T1_9CHLO</name>
<dbReference type="PROSITE" id="PS50157">
    <property type="entry name" value="ZINC_FINGER_C2H2_2"/>
    <property type="match status" value="1"/>
</dbReference>
<keyword evidence="4" id="KW-1185">Reference proteome</keyword>